<evidence type="ECO:0008006" key="2">
    <source>
        <dbReference type="Google" id="ProtNLM"/>
    </source>
</evidence>
<sequence length="138" mass="13416">MATLTLSQAQTALEAGLAKAAEISSPSSVAVIDGGRELLAFARMDGALLASAAISQAKAYTSRSLGCDTRDVDGLAQPGAPLYGIQTAHLAVGRALITFGGGVLVTVDGEVVGAVGVAGGSPDQDHEIAAAAAAALGA</sequence>
<organism evidence="1">
    <name type="scientific">metagenome</name>
    <dbReference type="NCBI Taxonomy" id="256318"/>
    <lineage>
        <taxon>unclassified sequences</taxon>
        <taxon>metagenomes</taxon>
    </lineage>
</organism>
<name>A0A2P2CA18_9ZZZZ</name>
<dbReference type="InterPro" id="IPR038084">
    <property type="entry name" value="PduO/GlcC-like_sf"/>
</dbReference>
<reference evidence="1" key="1">
    <citation type="submission" date="2015-08" db="EMBL/GenBank/DDBJ databases">
        <authorList>
            <person name="Babu N.S."/>
            <person name="Beckwith C.J."/>
            <person name="Beseler K.G."/>
            <person name="Brison A."/>
            <person name="Carone J.V."/>
            <person name="Caskin T.P."/>
            <person name="Diamond M."/>
            <person name="Durham M.E."/>
            <person name="Foxe J.M."/>
            <person name="Go M."/>
            <person name="Henderson B.A."/>
            <person name="Jones I.B."/>
            <person name="McGettigan J.A."/>
            <person name="Micheletti S.J."/>
            <person name="Nasrallah M.E."/>
            <person name="Ortiz D."/>
            <person name="Piller C.R."/>
            <person name="Privatt S.R."/>
            <person name="Schneider S.L."/>
            <person name="Sharp S."/>
            <person name="Smith T.C."/>
            <person name="Stanton J.D."/>
            <person name="Ullery H.E."/>
            <person name="Wilson R.J."/>
            <person name="Serrano M.G."/>
            <person name="Buck G."/>
            <person name="Lee V."/>
            <person name="Wang Y."/>
            <person name="Carvalho R."/>
            <person name="Voegtly L."/>
            <person name="Shi R."/>
            <person name="Duckworth R."/>
            <person name="Johnson A."/>
            <person name="Loviza R."/>
            <person name="Walstead R."/>
            <person name="Shah Z."/>
            <person name="Kiflezghi M."/>
            <person name="Wade K."/>
            <person name="Ball S.L."/>
            <person name="Bradley K.W."/>
            <person name="Asai D.J."/>
            <person name="Bowman C.A."/>
            <person name="Russell D.A."/>
            <person name="Pope W.H."/>
            <person name="Jacobs-Sera D."/>
            <person name="Hendrix R.W."/>
            <person name="Hatfull G.F."/>
        </authorList>
    </citation>
    <scope>NUCLEOTIDE SEQUENCE</scope>
</reference>
<dbReference type="SUPFAM" id="SSF143744">
    <property type="entry name" value="GlcG-like"/>
    <property type="match status" value="1"/>
</dbReference>
<proteinExistence type="predicted"/>
<dbReference type="Pfam" id="PF03928">
    <property type="entry name" value="HbpS-like"/>
    <property type="match status" value="1"/>
</dbReference>
<dbReference type="InterPro" id="IPR005624">
    <property type="entry name" value="PduO/GlcC-like"/>
</dbReference>
<dbReference type="InterPro" id="IPR052517">
    <property type="entry name" value="GlcG_carb_metab_protein"/>
</dbReference>
<dbReference type="AlphaFoldDB" id="A0A2P2CA18"/>
<evidence type="ECO:0000313" key="1">
    <source>
        <dbReference type="EMBL" id="CUR58810.1"/>
    </source>
</evidence>
<dbReference type="Gene3D" id="3.30.450.150">
    <property type="entry name" value="Haem-degrading domain"/>
    <property type="match status" value="1"/>
</dbReference>
<dbReference type="PANTHER" id="PTHR34309">
    <property type="entry name" value="SLR1406 PROTEIN"/>
    <property type="match status" value="1"/>
</dbReference>
<accession>A0A2P2CA18</accession>
<protein>
    <recommendedName>
        <fullName evidence="2">Heme-binding protein</fullName>
    </recommendedName>
</protein>
<dbReference type="PANTHER" id="PTHR34309:SF1">
    <property type="entry name" value="PROTEIN GLCG"/>
    <property type="match status" value="1"/>
</dbReference>
<gene>
    <name evidence="1" type="ORF">NOCA2540056</name>
</gene>
<dbReference type="EMBL" id="CZKA01000050">
    <property type="protein sequence ID" value="CUR58810.1"/>
    <property type="molecule type" value="Genomic_DNA"/>
</dbReference>